<dbReference type="GO" id="GO:0003700">
    <property type="term" value="F:DNA-binding transcription factor activity"/>
    <property type="evidence" value="ECO:0007669"/>
    <property type="project" value="InterPro"/>
</dbReference>
<sequence>MTSPDQHEERILDASALKALSHPLRLEIYDILSQYGAQTASSLAEHVGESSGVTSYHLRELAKHNLIREVAGQGTARERWWERPRGAVSMGSPEARVTPAGKLASAIVVEEFYRRRHEQLIAFLRETENVVNEDEMTALLTTSTAALTDEQFFEMSDAVAKVISEYVEKYRDQTGEGVRRFAIRADIFPLPRFDQSELT</sequence>
<dbReference type="OrthoDB" id="7945987at2"/>
<evidence type="ECO:0000313" key="2">
    <source>
        <dbReference type="EMBL" id="TXK05690.1"/>
    </source>
</evidence>
<keyword evidence="3" id="KW-1185">Reference proteome</keyword>
<organism evidence="2 3">
    <name type="scientific">Microbacterium mitrae</name>
    <dbReference type="NCBI Taxonomy" id="664640"/>
    <lineage>
        <taxon>Bacteria</taxon>
        <taxon>Bacillati</taxon>
        <taxon>Actinomycetota</taxon>
        <taxon>Actinomycetes</taxon>
        <taxon>Micrococcales</taxon>
        <taxon>Microbacteriaceae</taxon>
        <taxon>Microbacterium</taxon>
    </lineage>
</organism>
<dbReference type="RefSeq" id="WP_147824501.1">
    <property type="nucleotide sequence ID" value="NZ_BAAARG010000001.1"/>
</dbReference>
<gene>
    <name evidence="2" type="ORF">FVP60_01475</name>
</gene>
<dbReference type="Gene3D" id="1.10.10.10">
    <property type="entry name" value="Winged helix-like DNA-binding domain superfamily/Winged helix DNA-binding domain"/>
    <property type="match status" value="1"/>
</dbReference>
<dbReference type="SUPFAM" id="SSF46785">
    <property type="entry name" value="Winged helix' DNA-binding domain"/>
    <property type="match status" value="1"/>
</dbReference>
<dbReference type="InterPro" id="IPR036390">
    <property type="entry name" value="WH_DNA-bd_sf"/>
</dbReference>
<name>A0A5C8HNI1_9MICO</name>
<evidence type="ECO:0000259" key="1">
    <source>
        <dbReference type="SMART" id="SM00418"/>
    </source>
</evidence>
<evidence type="ECO:0000313" key="3">
    <source>
        <dbReference type="Proteomes" id="UP000321196"/>
    </source>
</evidence>
<dbReference type="Pfam" id="PF12840">
    <property type="entry name" value="HTH_20"/>
    <property type="match status" value="1"/>
</dbReference>
<dbReference type="AlphaFoldDB" id="A0A5C8HNI1"/>
<dbReference type="InterPro" id="IPR001845">
    <property type="entry name" value="HTH_ArsR_DNA-bd_dom"/>
</dbReference>
<dbReference type="InterPro" id="IPR036388">
    <property type="entry name" value="WH-like_DNA-bd_sf"/>
</dbReference>
<proteinExistence type="predicted"/>
<accession>A0A5C8HNI1</accession>
<dbReference type="InterPro" id="IPR011991">
    <property type="entry name" value="ArsR-like_HTH"/>
</dbReference>
<dbReference type="CDD" id="cd00090">
    <property type="entry name" value="HTH_ARSR"/>
    <property type="match status" value="1"/>
</dbReference>
<comment type="caution">
    <text evidence="2">The sequence shown here is derived from an EMBL/GenBank/DDBJ whole genome shotgun (WGS) entry which is preliminary data.</text>
</comment>
<protein>
    <submittedName>
        <fullName evidence="2">Helix-turn-helix transcriptional regulator</fullName>
    </submittedName>
</protein>
<dbReference type="SMART" id="SM00418">
    <property type="entry name" value="HTH_ARSR"/>
    <property type="match status" value="1"/>
</dbReference>
<dbReference type="Proteomes" id="UP000321196">
    <property type="component" value="Unassembled WGS sequence"/>
</dbReference>
<feature type="domain" description="HTH arsR-type" evidence="1">
    <location>
        <begin position="15"/>
        <end position="112"/>
    </location>
</feature>
<dbReference type="EMBL" id="VRSW01000001">
    <property type="protein sequence ID" value="TXK05690.1"/>
    <property type="molecule type" value="Genomic_DNA"/>
</dbReference>
<reference evidence="2 3" key="1">
    <citation type="submission" date="2019-08" db="EMBL/GenBank/DDBJ databases">
        <authorList>
            <person name="Dong K."/>
        </authorList>
    </citation>
    <scope>NUCLEOTIDE SEQUENCE [LARGE SCALE GENOMIC DNA]</scope>
    <source>
        <strain evidence="2 3">M4-8</strain>
    </source>
</reference>